<dbReference type="Proteomes" id="UP000181909">
    <property type="component" value="Unassembled WGS sequence"/>
</dbReference>
<evidence type="ECO:0000313" key="2">
    <source>
        <dbReference type="Proteomes" id="UP000181909"/>
    </source>
</evidence>
<dbReference type="RefSeq" id="WP_072488633.1">
    <property type="nucleotide sequence ID" value="NZ_CP108276.1"/>
</dbReference>
<protein>
    <submittedName>
        <fullName evidence="1">Uncharacterized protein</fullName>
    </submittedName>
</protein>
<dbReference type="STRING" id="1893.SAMN02787144_102725"/>
<sequence>MSWLVALPALDGREYVYRVHAPADALRADVFWAAFHCHDDGPHPRAFDRFDAALIWRAEAEGTGHMNLTVHQY</sequence>
<evidence type="ECO:0000313" key="1">
    <source>
        <dbReference type="EMBL" id="SFY41272.1"/>
    </source>
</evidence>
<name>A0A1K2F236_STRAR</name>
<gene>
    <name evidence="1" type="ORF">SAMN02787144_102725</name>
</gene>
<reference evidence="1 2" key="1">
    <citation type="submission" date="2016-11" db="EMBL/GenBank/DDBJ databases">
        <authorList>
            <person name="Jaros S."/>
            <person name="Januszkiewicz K."/>
            <person name="Wedrychowicz H."/>
        </authorList>
    </citation>
    <scope>NUCLEOTIDE SEQUENCE [LARGE SCALE GENOMIC DNA]</scope>
    <source>
        <strain evidence="1 2">OK807</strain>
    </source>
</reference>
<dbReference type="AlphaFoldDB" id="A0A1K2F236"/>
<dbReference type="OrthoDB" id="4240953at2"/>
<accession>A0A1K2F236</accession>
<proteinExistence type="predicted"/>
<dbReference type="EMBL" id="FPJO01000027">
    <property type="protein sequence ID" value="SFY41272.1"/>
    <property type="molecule type" value="Genomic_DNA"/>
</dbReference>
<organism evidence="1 2">
    <name type="scientific">Streptomyces atratus</name>
    <dbReference type="NCBI Taxonomy" id="1893"/>
    <lineage>
        <taxon>Bacteria</taxon>
        <taxon>Bacillati</taxon>
        <taxon>Actinomycetota</taxon>
        <taxon>Actinomycetes</taxon>
        <taxon>Kitasatosporales</taxon>
        <taxon>Streptomycetaceae</taxon>
        <taxon>Streptomyces</taxon>
    </lineage>
</organism>